<organism evidence="2 3">
    <name type="scientific">Burkholderia thailandensis</name>
    <dbReference type="NCBI Taxonomy" id="57975"/>
    <lineage>
        <taxon>Bacteria</taxon>
        <taxon>Pseudomonadati</taxon>
        <taxon>Pseudomonadota</taxon>
        <taxon>Betaproteobacteria</taxon>
        <taxon>Burkholderiales</taxon>
        <taxon>Burkholderiaceae</taxon>
        <taxon>Burkholderia</taxon>
        <taxon>pseudomallei group</taxon>
    </lineage>
</organism>
<protein>
    <submittedName>
        <fullName evidence="2">Uncharacterized protein</fullName>
    </submittedName>
</protein>
<accession>A0AAW9CRP4</accession>
<feature type="compositionally biased region" description="Basic residues" evidence="1">
    <location>
        <begin position="24"/>
        <end position="34"/>
    </location>
</feature>
<feature type="compositionally biased region" description="Basic and acidic residues" evidence="1">
    <location>
        <begin position="10"/>
        <end position="23"/>
    </location>
</feature>
<feature type="region of interest" description="Disordered" evidence="1">
    <location>
        <begin position="1"/>
        <end position="51"/>
    </location>
</feature>
<sequence length="51" mass="5660">MRMRLVVRGSRGDALRTDPERRAAPRRALGRRRASRDGQAANSLIISAVSK</sequence>
<dbReference type="Proteomes" id="UP001272137">
    <property type="component" value="Unassembled WGS sequence"/>
</dbReference>
<evidence type="ECO:0000313" key="3">
    <source>
        <dbReference type="Proteomes" id="UP001272137"/>
    </source>
</evidence>
<evidence type="ECO:0000256" key="1">
    <source>
        <dbReference type="SAM" id="MobiDB-lite"/>
    </source>
</evidence>
<reference evidence="2" key="1">
    <citation type="submission" date="2018-08" db="EMBL/GenBank/DDBJ databases">
        <title>Identification of Burkholderia cepacia strains that express a Burkholderia pseudomallei-like capsular polysaccharide.</title>
        <authorList>
            <person name="Burtnick M.N."/>
            <person name="Vongsouvath M."/>
            <person name="Newton P."/>
            <person name="Wuthiekanun V."/>
            <person name="Limmathurotsakul D."/>
            <person name="Brett P.J."/>
            <person name="Chantratita N."/>
            <person name="Dance D.A."/>
        </authorList>
    </citation>
    <scope>NUCLEOTIDE SEQUENCE</scope>
    <source>
        <strain evidence="2">SBXCC001</strain>
    </source>
</reference>
<proteinExistence type="predicted"/>
<feature type="compositionally biased region" description="Polar residues" evidence="1">
    <location>
        <begin position="40"/>
        <end position="51"/>
    </location>
</feature>
<name>A0AAW9CRP4_BURTH</name>
<dbReference type="EMBL" id="QXCT01000001">
    <property type="protein sequence ID" value="MDW9253583.1"/>
    <property type="molecule type" value="Genomic_DNA"/>
</dbReference>
<evidence type="ECO:0000313" key="2">
    <source>
        <dbReference type="EMBL" id="MDW9253583.1"/>
    </source>
</evidence>
<comment type="caution">
    <text evidence="2">The sequence shown here is derived from an EMBL/GenBank/DDBJ whole genome shotgun (WGS) entry which is preliminary data.</text>
</comment>
<gene>
    <name evidence="2" type="ORF">C7S16_5896</name>
</gene>
<dbReference type="AlphaFoldDB" id="A0AAW9CRP4"/>